<dbReference type="SUPFAM" id="SSF51735">
    <property type="entry name" value="NAD(P)-binding Rossmann-fold domains"/>
    <property type="match status" value="1"/>
</dbReference>
<dbReference type="AlphaFoldDB" id="A0A9P4V2Y2"/>
<dbReference type="InterPro" id="IPR036291">
    <property type="entry name" value="NAD(P)-bd_dom_sf"/>
</dbReference>
<dbReference type="InterPro" id="IPR051122">
    <property type="entry name" value="SDR_DHRS6-like"/>
</dbReference>
<accession>A0A9P4V2Y2</accession>
<keyword evidence="3" id="KW-0560">Oxidoreductase</keyword>
<proteinExistence type="inferred from homology"/>
<protein>
    <submittedName>
        <fullName evidence="4">NAD(P)-binding protein</fullName>
    </submittedName>
</protein>
<evidence type="ECO:0000256" key="2">
    <source>
        <dbReference type="ARBA" id="ARBA00022857"/>
    </source>
</evidence>
<dbReference type="PANTHER" id="PTHR43477:SF1">
    <property type="entry name" value="DIHYDROANTICAPSIN 7-DEHYDROGENASE"/>
    <property type="match status" value="1"/>
</dbReference>
<name>A0A9P4V2Y2_9PLEO</name>
<dbReference type="Pfam" id="PF23441">
    <property type="entry name" value="SDR"/>
    <property type="match status" value="1"/>
</dbReference>
<dbReference type="PANTHER" id="PTHR43477">
    <property type="entry name" value="DIHYDROANTICAPSIN 7-DEHYDROGENASE"/>
    <property type="match status" value="1"/>
</dbReference>
<gene>
    <name evidence="4" type="ORF">EJ04DRAFT_512933</name>
</gene>
<evidence type="ECO:0000313" key="4">
    <source>
        <dbReference type="EMBL" id="KAF2733785.1"/>
    </source>
</evidence>
<keyword evidence="5" id="KW-1185">Reference proteome</keyword>
<dbReference type="GO" id="GO:0016491">
    <property type="term" value="F:oxidoreductase activity"/>
    <property type="evidence" value="ECO:0007669"/>
    <property type="project" value="UniProtKB-KW"/>
</dbReference>
<evidence type="ECO:0000256" key="3">
    <source>
        <dbReference type="ARBA" id="ARBA00023002"/>
    </source>
</evidence>
<dbReference type="InterPro" id="IPR057571">
    <property type="entry name" value="SDR_PhqE-like"/>
</dbReference>
<dbReference type="OrthoDB" id="294295at2759"/>
<organism evidence="4 5">
    <name type="scientific">Polyplosphaeria fusca</name>
    <dbReference type="NCBI Taxonomy" id="682080"/>
    <lineage>
        <taxon>Eukaryota</taxon>
        <taxon>Fungi</taxon>
        <taxon>Dikarya</taxon>
        <taxon>Ascomycota</taxon>
        <taxon>Pezizomycotina</taxon>
        <taxon>Dothideomycetes</taxon>
        <taxon>Pleosporomycetidae</taxon>
        <taxon>Pleosporales</taxon>
        <taxon>Tetraplosphaeriaceae</taxon>
        <taxon>Polyplosphaeria</taxon>
    </lineage>
</organism>
<dbReference type="EMBL" id="ML996156">
    <property type="protein sequence ID" value="KAF2733785.1"/>
    <property type="molecule type" value="Genomic_DNA"/>
</dbReference>
<comment type="caution">
    <text evidence="4">The sequence shown here is derived from an EMBL/GenBank/DDBJ whole genome shotgun (WGS) entry which is preliminary data.</text>
</comment>
<dbReference type="Gene3D" id="3.40.50.720">
    <property type="entry name" value="NAD(P)-binding Rossmann-like Domain"/>
    <property type="match status" value="1"/>
</dbReference>
<evidence type="ECO:0000256" key="1">
    <source>
        <dbReference type="ARBA" id="ARBA00006484"/>
    </source>
</evidence>
<dbReference type="Proteomes" id="UP000799444">
    <property type="component" value="Unassembled WGS sequence"/>
</dbReference>
<keyword evidence="2" id="KW-0521">NADP</keyword>
<evidence type="ECO:0000313" key="5">
    <source>
        <dbReference type="Proteomes" id="UP000799444"/>
    </source>
</evidence>
<comment type="similarity">
    <text evidence="1">Belongs to the short-chain dehydrogenases/reductases (SDR) family.</text>
</comment>
<sequence>MADQKKYTNKLLNACVLVIGGSSGIGYAVAEAALESGAIVTISSSNPQRVATKVQSLQSAYPSSSSKVHGVVADLSNPSTVESEIERMFKQAVEPLESKHFDHVIFTAADALSMMPLKDMSMEKILKAGQLRFFAPLLVAKYLPHYLTNSHKSSYTITTGGISESPVPDWSVIGSYAGGHHAMVRNLALDLRPIRVCGV</sequence>
<feature type="non-terminal residue" evidence="4">
    <location>
        <position position="199"/>
    </location>
</feature>
<reference evidence="4" key="1">
    <citation type="journal article" date="2020" name="Stud. Mycol.">
        <title>101 Dothideomycetes genomes: a test case for predicting lifestyles and emergence of pathogens.</title>
        <authorList>
            <person name="Haridas S."/>
            <person name="Albert R."/>
            <person name="Binder M."/>
            <person name="Bloem J."/>
            <person name="Labutti K."/>
            <person name="Salamov A."/>
            <person name="Andreopoulos B."/>
            <person name="Baker S."/>
            <person name="Barry K."/>
            <person name="Bills G."/>
            <person name="Bluhm B."/>
            <person name="Cannon C."/>
            <person name="Castanera R."/>
            <person name="Culley D."/>
            <person name="Daum C."/>
            <person name="Ezra D."/>
            <person name="Gonzalez J."/>
            <person name="Henrissat B."/>
            <person name="Kuo A."/>
            <person name="Liang C."/>
            <person name="Lipzen A."/>
            <person name="Lutzoni F."/>
            <person name="Magnuson J."/>
            <person name="Mondo S."/>
            <person name="Nolan M."/>
            <person name="Ohm R."/>
            <person name="Pangilinan J."/>
            <person name="Park H.-J."/>
            <person name="Ramirez L."/>
            <person name="Alfaro M."/>
            <person name="Sun H."/>
            <person name="Tritt A."/>
            <person name="Yoshinaga Y."/>
            <person name="Zwiers L.-H."/>
            <person name="Turgeon B."/>
            <person name="Goodwin S."/>
            <person name="Spatafora J."/>
            <person name="Crous P."/>
            <person name="Grigoriev I."/>
        </authorList>
    </citation>
    <scope>NUCLEOTIDE SEQUENCE</scope>
    <source>
        <strain evidence="4">CBS 125425</strain>
    </source>
</reference>